<dbReference type="AlphaFoldDB" id="A0A418M6W7"/>
<accession>A0A418M6W7</accession>
<dbReference type="OrthoDB" id="9810187at2"/>
<sequence length="371" mass="41476">MKTYKTYQVFVSSTFGDLKEERRAVSTALLSINCIPIGLEMFPAVGDSLFDYNKKIIDSCDYFILIIGKKYGSISKEAQISFVEMEYEYAKSQNIPALTFIFEDGESSKNYESDKLENSKFESFKKSIIQKSLVRFFRSSDDLAASIVVSVSALIRDKSALGWAKDISHDTNTSLIKESEKSLNNELLDEFYKLNKKIDDLLFLQKAQEESLHPVNDKVRVFIGSSVEGLDVARSIQAELTYDYEIEIWNQGTVFGLGTSTLEALEQAVKSYDIGIFIFTPDDELISRGESKQVARDNVIFELGLFIGKLTRFRAFVIHPGGKGISIPSDLAGITTAPYDPHHPNLRAALGPACHAIRNAIRRITRSPVAG</sequence>
<keyword evidence="4" id="KW-1185">Reference proteome</keyword>
<comment type="caution">
    <text evidence="3">The sequence shown here is derived from an EMBL/GenBank/DDBJ whole genome shotgun (WGS) entry which is preliminary data.</text>
</comment>
<dbReference type="InterPro" id="IPR019302">
    <property type="entry name" value="CAP12/PCTIR_TIR_dom"/>
</dbReference>
<organism evidence="3 4">
    <name type="scientific">Fibrisoma montanum</name>
    <dbReference type="NCBI Taxonomy" id="2305895"/>
    <lineage>
        <taxon>Bacteria</taxon>
        <taxon>Pseudomonadati</taxon>
        <taxon>Bacteroidota</taxon>
        <taxon>Cytophagia</taxon>
        <taxon>Cytophagales</taxon>
        <taxon>Spirosomataceae</taxon>
        <taxon>Fibrisoma</taxon>
    </lineage>
</organism>
<evidence type="ECO:0000259" key="2">
    <source>
        <dbReference type="Pfam" id="PF13271"/>
    </source>
</evidence>
<name>A0A418M6W7_9BACT</name>
<gene>
    <name evidence="3" type="ORF">DYU11_19640</name>
</gene>
<evidence type="ECO:0000259" key="1">
    <source>
        <dbReference type="Pfam" id="PF10137"/>
    </source>
</evidence>
<dbReference type="GO" id="GO:0050135">
    <property type="term" value="F:NADP+ nucleosidase activity"/>
    <property type="evidence" value="ECO:0007669"/>
    <property type="project" value="InterPro"/>
</dbReference>
<dbReference type="EMBL" id="QXED01000005">
    <property type="protein sequence ID" value="RIV21612.1"/>
    <property type="molecule type" value="Genomic_DNA"/>
</dbReference>
<evidence type="ECO:0000313" key="4">
    <source>
        <dbReference type="Proteomes" id="UP000283523"/>
    </source>
</evidence>
<feature type="domain" description="CD-NTase-associated protein 12/Pycsar effector protein TIR" evidence="1">
    <location>
        <begin position="220"/>
        <end position="340"/>
    </location>
</feature>
<dbReference type="Pfam" id="PF10137">
    <property type="entry name" value="CAP12-PCTIR_TIR"/>
    <property type="match status" value="1"/>
</dbReference>
<dbReference type="InterPro" id="IPR025139">
    <property type="entry name" value="DUF4062"/>
</dbReference>
<reference evidence="3 4" key="1">
    <citation type="submission" date="2018-08" db="EMBL/GenBank/DDBJ databases">
        <title>Fibrisoma montanum sp. nov., isolated from Danxia mountain soil.</title>
        <authorList>
            <person name="Huang Y."/>
        </authorList>
    </citation>
    <scope>NUCLEOTIDE SEQUENCE [LARGE SCALE GENOMIC DNA]</scope>
    <source>
        <strain evidence="3 4">HYT19</strain>
    </source>
</reference>
<dbReference type="Proteomes" id="UP000283523">
    <property type="component" value="Unassembled WGS sequence"/>
</dbReference>
<evidence type="ECO:0000313" key="3">
    <source>
        <dbReference type="EMBL" id="RIV21612.1"/>
    </source>
</evidence>
<proteinExistence type="predicted"/>
<dbReference type="Pfam" id="PF13271">
    <property type="entry name" value="DUF4062"/>
    <property type="match status" value="1"/>
</dbReference>
<feature type="domain" description="DUF4062" evidence="2">
    <location>
        <begin position="8"/>
        <end position="90"/>
    </location>
</feature>
<dbReference type="RefSeq" id="WP_119669403.1">
    <property type="nucleotide sequence ID" value="NZ_QXED01000005.1"/>
</dbReference>
<protein>
    <submittedName>
        <fullName evidence="3">DUF4062 domain-containing protein</fullName>
    </submittedName>
</protein>